<dbReference type="AlphaFoldDB" id="A0A520KVQ8"/>
<organism evidence="1 2">
    <name type="scientific">Candidatus Methanolliviera hydrocarbonicum</name>
    <dbReference type="NCBI Taxonomy" id="2491085"/>
    <lineage>
        <taxon>Archaea</taxon>
        <taxon>Methanobacteriati</taxon>
        <taxon>Methanobacteriota</taxon>
        <taxon>Candidatus Methanoliparia</taxon>
        <taxon>Candidatus Methanoliparales</taxon>
        <taxon>Candidatus Methanollivieraceae</taxon>
        <taxon>Candidatus Methanolliviera</taxon>
    </lineage>
</organism>
<comment type="caution">
    <text evidence="1">The sequence shown here is derived from an EMBL/GenBank/DDBJ whole genome shotgun (WGS) entry which is preliminary data.</text>
</comment>
<name>A0A520KVQ8_9EURY</name>
<dbReference type="Proteomes" id="UP000320766">
    <property type="component" value="Unassembled WGS sequence"/>
</dbReference>
<accession>A0A520KVQ8</accession>
<sequence length="63" mass="7784">MIIDYIHPYILFLSRVAGVSHWRRYKIDVTAFMVWFIEDYPESFKEMKENPDIQKSLNRWKCK</sequence>
<dbReference type="EMBL" id="RXIL01000159">
    <property type="protein sequence ID" value="RZN66504.1"/>
    <property type="molecule type" value="Genomic_DNA"/>
</dbReference>
<protein>
    <submittedName>
        <fullName evidence="1">Uncharacterized protein</fullName>
    </submittedName>
</protein>
<evidence type="ECO:0000313" key="2">
    <source>
        <dbReference type="Proteomes" id="UP000320766"/>
    </source>
</evidence>
<evidence type="ECO:0000313" key="1">
    <source>
        <dbReference type="EMBL" id="RZN66504.1"/>
    </source>
</evidence>
<gene>
    <name evidence="1" type="ORF">EF807_08395</name>
</gene>
<proteinExistence type="predicted"/>
<reference evidence="1 2" key="1">
    <citation type="journal article" date="2019" name="Nat. Microbiol.">
        <title>Wide diversity of methane and short-chain alkane metabolisms in uncultured archaea.</title>
        <authorList>
            <person name="Borrel G."/>
            <person name="Adam P.S."/>
            <person name="McKay L.J."/>
            <person name="Chen L.X."/>
            <person name="Sierra-Garcia I.N."/>
            <person name="Sieber C.M."/>
            <person name="Letourneur Q."/>
            <person name="Ghozlane A."/>
            <person name="Andersen G.L."/>
            <person name="Li W.J."/>
            <person name="Hallam S.J."/>
            <person name="Muyzer G."/>
            <person name="de Oliveira V.M."/>
            <person name="Inskeep W.P."/>
            <person name="Banfield J.F."/>
            <person name="Gribaldo S."/>
        </authorList>
    </citation>
    <scope>NUCLEOTIDE SEQUENCE [LARGE SCALE GENOMIC DNA]</scope>
    <source>
        <strain evidence="1">NM1b</strain>
    </source>
</reference>